<gene>
    <name evidence="4" type="ORF">INT47_001085</name>
</gene>
<evidence type="ECO:0000256" key="1">
    <source>
        <dbReference type="SAM" id="MobiDB-lite"/>
    </source>
</evidence>
<dbReference type="InterPro" id="IPR001810">
    <property type="entry name" value="F-box_dom"/>
</dbReference>
<feature type="compositionally biased region" description="Polar residues" evidence="1">
    <location>
        <begin position="529"/>
        <end position="541"/>
    </location>
</feature>
<dbReference type="CDD" id="cd22143">
    <property type="entry name" value="F-box_ScMDM30-like"/>
    <property type="match status" value="1"/>
</dbReference>
<dbReference type="InterPro" id="IPR032675">
    <property type="entry name" value="LRR_dom_sf"/>
</dbReference>
<keyword evidence="2" id="KW-0472">Membrane</keyword>
<dbReference type="SMART" id="SM00367">
    <property type="entry name" value="LRR_CC"/>
    <property type="match status" value="7"/>
</dbReference>
<feature type="region of interest" description="Disordered" evidence="1">
    <location>
        <begin position="499"/>
        <end position="541"/>
    </location>
</feature>
<dbReference type="InterPro" id="IPR036047">
    <property type="entry name" value="F-box-like_dom_sf"/>
</dbReference>
<dbReference type="Gene3D" id="3.80.10.10">
    <property type="entry name" value="Ribonuclease Inhibitor"/>
    <property type="match status" value="2"/>
</dbReference>
<feature type="compositionally biased region" description="Low complexity" evidence="1">
    <location>
        <begin position="503"/>
        <end position="518"/>
    </location>
</feature>
<proteinExistence type="predicted"/>
<name>A0A8H7V892_9FUNG</name>
<keyword evidence="2" id="KW-1133">Transmembrane helix</keyword>
<dbReference type="OrthoDB" id="421226at2759"/>
<dbReference type="PROSITE" id="PS50181">
    <property type="entry name" value="FBOX"/>
    <property type="match status" value="1"/>
</dbReference>
<dbReference type="Proteomes" id="UP000603453">
    <property type="component" value="Unassembled WGS sequence"/>
</dbReference>
<accession>A0A8H7V892</accession>
<dbReference type="PANTHER" id="PTHR13318">
    <property type="entry name" value="PARTNER OF PAIRED, ISOFORM B-RELATED"/>
    <property type="match status" value="1"/>
</dbReference>
<protein>
    <recommendedName>
        <fullName evidence="3">F-box domain-containing protein</fullName>
    </recommendedName>
</protein>
<feature type="domain" description="F-box" evidence="3">
    <location>
        <begin position="75"/>
        <end position="120"/>
    </location>
</feature>
<dbReference type="EMBL" id="JAEPRD010000002">
    <property type="protein sequence ID" value="KAG2213816.1"/>
    <property type="molecule type" value="Genomic_DNA"/>
</dbReference>
<reference evidence="4" key="1">
    <citation type="submission" date="2020-12" db="EMBL/GenBank/DDBJ databases">
        <title>Metabolic potential, ecology and presence of endohyphal bacteria is reflected in genomic diversity of Mucoromycotina.</title>
        <authorList>
            <person name="Muszewska A."/>
            <person name="Okrasinska A."/>
            <person name="Steczkiewicz K."/>
            <person name="Drgas O."/>
            <person name="Orlowska M."/>
            <person name="Perlinska-Lenart U."/>
            <person name="Aleksandrzak-Piekarczyk T."/>
            <person name="Szatraj K."/>
            <person name="Zielenkiewicz U."/>
            <person name="Pilsyk S."/>
            <person name="Malc E."/>
            <person name="Mieczkowski P."/>
            <person name="Kruszewska J.S."/>
            <person name="Biernat P."/>
            <person name="Pawlowska J."/>
        </authorList>
    </citation>
    <scope>NUCLEOTIDE SEQUENCE</scope>
    <source>
        <strain evidence="4">WA0000017839</strain>
    </source>
</reference>
<evidence type="ECO:0000313" key="5">
    <source>
        <dbReference type="Proteomes" id="UP000603453"/>
    </source>
</evidence>
<dbReference type="Pfam" id="PF12937">
    <property type="entry name" value="F-box-like"/>
    <property type="match status" value="1"/>
</dbReference>
<keyword evidence="2" id="KW-0812">Transmembrane</keyword>
<dbReference type="InterPro" id="IPR057207">
    <property type="entry name" value="FBXL15_LRR"/>
</dbReference>
<evidence type="ECO:0000256" key="2">
    <source>
        <dbReference type="SAM" id="Phobius"/>
    </source>
</evidence>
<dbReference type="GO" id="GO:0031146">
    <property type="term" value="P:SCF-dependent proteasomal ubiquitin-dependent protein catabolic process"/>
    <property type="evidence" value="ECO:0007669"/>
    <property type="project" value="TreeGrafter"/>
</dbReference>
<keyword evidence="5" id="KW-1185">Reference proteome</keyword>
<feature type="transmembrane region" description="Helical" evidence="2">
    <location>
        <begin position="7"/>
        <end position="33"/>
    </location>
</feature>
<dbReference type="SUPFAM" id="SSF52047">
    <property type="entry name" value="RNI-like"/>
    <property type="match status" value="1"/>
</dbReference>
<dbReference type="SUPFAM" id="SSF81383">
    <property type="entry name" value="F-box domain"/>
    <property type="match status" value="1"/>
</dbReference>
<dbReference type="GO" id="GO:0019005">
    <property type="term" value="C:SCF ubiquitin ligase complex"/>
    <property type="evidence" value="ECO:0007669"/>
    <property type="project" value="TreeGrafter"/>
</dbReference>
<dbReference type="InterPro" id="IPR006553">
    <property type="entry name" value="Leu-rich_rpt_Cys-con_subtyp"/>
</dbReference>
<dbReference type="Pfam" id="PF25372">
    <property type="entry name" value="DUF7885"/>
    <property type="match status" value="1"/>
</dbReference>
<sequence>MNKIVSFLFGWIDLFIHIYIHITATINAVIFVANKSKGITAEELILERRRTKAKRPARQTNQYTQLRRQAVKEHTSPFKQIPNEILIIIFESLDQSDLYHCSTVTKHWNELLTPILWRSLQPNYRILRCIPSLALNISKKVTHRQMSHFPLHLSRYGHAVKSLDLQRLAFDVTDNTIRHIVRFCPHLTSLNLSDSQLITDEGLRCLAGYSSIKVLILQNCRKITDIGLSYLKSTCHQLETLHLGGCNLISDSGIIGLVTASGNTIRRINLSDCSHVTGSTIHAIAGICGPRLEWLDIKCTKAIRHTDLEYLVTHCPNISRLNVSMKKKSSLRELRHRLSHNNRRTHNRAHLQEDSNVEVSDINEDMENYLQRTSTMDEINPLNELIDLVHRLNVPLALTDTSAQHYRSLMEKQKVTEFVSNHTVELIALNLKKLEHLNLSYWPCVDDKTVLMLSIHTRCLTYLNLIGCRTVTKKALRYLSRKSTCNTLSDVMLSSHSYENDDSSWTSNSSSSASCSSSSDEKSPKLSPVTMSKRSQIATQF</sequence>
<dbReference type="AlphaFoldDB" id="A0A8H7V892"/>
<evidence type="ECO:0000259" key="3">
    <source>
        <dbReference type="PROSITE" id="PS50181"/>
    </source>
</evidence>
<comment type="caution">
    <text evidence="4">The sequence shown here is derived from an EMBL/GenBank/DDBJ whole genome shotgun (WGS) entry which is preliminary data.</text>
</comment>
<dbReference type="PANTHER" id="PTHR13318:SF190">
    <property type="entry name" value="PARTNER OF PAIRED, ISOFORM B"/>
    <property type="match status" value="1"/>
</dbReference>
<evidence type="ECO:0000313" key="4">
    <source>
        <dbReference type="EMBL" id="KAG2213816.1"/>
    </source>
</evidence>
<organism evidence="4 5">
    <name type="scientific">Mucor saturninus</name>
    <dbReference type="NCBI Taxonomy" id="64648"/>
    <lineage>
        <taxon>Eukaryota</taxon>
        <taxon>Fungi</taxon>
        <taxon>Fungi incertae sedis</taxon>
        <taxon>Mucoromycota</taxon>
        <taxon>Mucoromycotina</taxon>
        <taxon>Mucoromycetes</taxon>
        <taxon>Mucorales</taxon>
        <taxon>Mucorineae</taxon>
        <taxon>Mucoraceae</taxon>
        <taxon>Mucor</taxon>
    </lineage>
</organism>